<proteinExistence type="inferred from homology"/>
<organism evidence="10 11">
    <name type="scientific">Photobacterium toruni</name>
    <dbReference type="NCBI Taxonomy" id="1935446"/>
    <lineage>
        <taxon>Bacteria</taxon>
        <taxon>Pseudomonadati</taxon>
        <taxon>Pseudomonadota</taxon>
        <taxon>Gammaproteobacteria</taxon>
        <taxon>Vibrionales</taxon>
        <taxon>Vibrionaceae</taxon>
        <taxon>Photobacterium</taxon>
    </lineage>
</organism>
<protein>
    <recommendedName>
        <fullName evidence="4">Flagellar hook-associated protein 1</fullName>
    </recommendedName>
</protein>
<name>A0ABU6L707_9GAMM</name>
<keyword evidence="5" id="KW-0964">Secreted</keyword>
<dbReference type="RefSeq" id="WP_327774951.1">
    <property type="nucleotide sequence ID" value="NZ_JAYXUG010000008.1"/>
</dbReference>
<dbReference type="SUPFAM" id="SSF64518">
    <property type="entry name" value="Phase 1 flagellin"/>
    <property type="match status" value="1"/>
</dbReference>
<evidence type="ECO:0000313" key="10">
    <source>
        <dbReference type="EMBL" id="MEC6832341.1"/>
    </source>
</evidence>
<dbReference type="Pfam" id="PF06429">
    <property type="entry name" value="Flg_bbr_C"/>
    <property type="match status" value="1"/>
</dbReference>
<dbReference type="NCBIfam" id="TIGR02492">
    <property type="entry name" value="flgK_ends"/>
    <property type="match status" value="1"/>
</dbReference>
<keyword evidence="6" id="KW-0975">Bacterial flagellum</keyword>
<evidence type="ECO:0000256" key="6">
    <source>
        <dbReference type="ARBA" id="ARBA00023143"/>
    </source>
</evidence>
<keyword evidence="10" id="KW-0282">Flagellum</keyword>
<keyword evidence="10" id="KW-0969">Cilium</keyword>
<feature type="domain" description="Flagellar basal-body/hook protein C-terminal" evidence="8">
    <location>
        <begin position="633"/>
        <end position="670"/>
    </location>
</feature>
<evidence type="ECO:0000256" key="4">
    <source>
        <dbReference type="ARBA" id="ARBA00016244"/>
    </source>
</evidence>
<dbReference type="InterPro" id="IPR002371">
    <property type="entry name" value="FlgK"/>
</dbReference>
<accession>A0ABU6L707</accession>
<evidence type="ECO:0000256" key="5">
    <source>
        <dbReference type="ARBA" id="ARBA00022525"/>
    </source>
</evidence>
<dbReference type="Proteomes" id="UP001306119">
    <property type="component" value="Unassembled WGS sequence"/>
</dbReference>
<dbReference type="PANTHER" id="PTHR30033">
    <property type="entry name" value="FLAGELLAR HOOK-ASSOCIATED PROTEIN 1"/>
    <property type="match status" value="1"/>
</dbReference>
<comment type="subcellular location">
    <subcellularLocation>
        <location evidence="1">Bacterial flagellum</location>
    </subcellularLocation>
    <subcellularLocation>
        <location evidence="2">Secreted</location>
    </subcellularLocation>
</comment>
<dbReference type="PANTHER" id="PTHR30033:SF1">
    <property type="entry name" value="FLAGELLAR HOOK-ASSOCIATED PROTEIN 1"/>
    <property type="match status" value="1"/>
</dbReference>
<feature type="domain" description="Flagellar basal body rod protein N-terminal" evidence="7">
    <location>
        <begin position="29"/>
        <end position="58"/>
    </location>
</feature>
<dbReference type="InterPro" id="IPR001444">
    <property type="entry name" value="Flag_bb_rod_N"/>
</dbReference>
<evidence type="ECO:0000256" key="2">
    <source>
        <dbReference type="ARBA" id="ARBA00004613"/>
    </source>
</evidence>
<dbReference type="Pfam" id="PF00460">
    <property type="entry name" value="Flg_bb_rod"/>
    <property type="match status" value="1"/>
</dbReference>
<comment type="caution">
    <text evidence="10">The sequence shown here is derived from an EMBL/GenBank/DDBJ whole genome shotgun (WGS) entry which is preliminary data.</text>
</comment>
<evidence type="ECO:0000256" key="1">
    <source>
        <dbReference type="ARBA" id="ARBA00004365"/>
    </source>
</evidence>
<evidence type="ECO:0000259" key="9">
    <source>
        <dbReference type="Pfam" id="PF22638"/>
    </source>
</evidence>
<evidence type="ECO:0000256" key="3">
    <source>
        <dbReference type="ARBA" id="ARBA00009677"/>
    </source>
</evidence>
<evidence type="ECO:0000313" key="11">
    <source>
        <dbReference type="Proteomes" id="UP001306119"/>
    </source>
</evidence>
<keyword evidence="10" id="KW-0966">Cell projection</keyword>
<gene>
    <name evidence="10" type="primary">flgK</name>
    <name evidence="10" type="ORF">VXS06_11275</name>
</gene>
<dbReference type="InterPro" id="IPR010930">
    <property type="entry name" value="Flg_bb/hook_C_dom"/>
</dbReference>
<dbReference type="Pfam" id="PF22638">
    <property type="entry name" value="FlgK_D1"/>
    <property type="match status" value="1"/>
</dbReference>
<dbReference type="InterPro" id="IPR053927">
    <property type="entry name" value="FlgK_helical"/>
</dbReference>
<dbReference type="EMBL" id="JAYXUG010000008">
    <property type="protein sequence ID" value="MEC6832341.1"/>
    <property type="molecule type" value="Genomic_DNA"/>
</dbReference>
<evidence type="ECO:0000259" key="7">
    <source>
        <dbReference type="Pfam" id="PF00460"/>
    </source>
</evidence>
<reference evidence="10 11" key="1">
    <citation type="submission" date="2024-01" db="EMBL/GenBank/DDBJ databases">
        <title>Active colonisers of the gastrointestinal tract of Atlantic salmon farmed in a warm water region.</title>
        <authorList>
            <person name="Bowman J.P."/>
        </authorList>
    </citation>
    <scope>NUCLEOTIDE SEQUENCE [LARGE SCALE GENOMIC DNA]</scope>
    <source>
        <strain evidence="10 11">S3MW1</strain>
    </source>
</reference>
<comment type="similarity">
    <text evidence="3">Belongs to the flagella basal body rod proteins family.</text>
</comment>
<keyword evidence="11" id="KW-1185">Reference proteome</keyword>
<evidence type="ECO:0000259" key="8">
    <source>
        <dbReference type="Pfam" id="PF06429"/>
    </source>
</evidence>
<sequence length="672" mass="71696">MLVVALSQYVVGNGLIFSGEQLAMAVDLMQIGVSGLRTSQKQLDVASHNITNVNTPGYSRQVVEQKSDDAQWNGNNYYGTGAYIDNVSRAYDQFAARELTLSTTQLEEANVKQQHLAMLDDFTSKSAVNSVNSMNDFYHSVRSLADNPSDLGSRQTVLEHANQAAVNLNNAHETLTNIRTDVNQQLDVSLERVNALGQELAAVNTSLQQQSNSDGSNDLFDQQRTLINELAKYTQVTVLADKGSLANTVIIGSGDTLVSGVSASQLTLVDGDPDVANKQIALINGNNSKPIKSDTIGGSLGAMLTVRDDVIDKSLDQLGQMALGFGAQMNDLQQQGVDLNGQQGQALFNDINSPNAMSQRALKPLGSSSDISVKIDDINQLKLGDYQLVSDATSHTLIDQQGNKTQLEADADGKFVAKVDGLEITINKPPTLTAGETETSVIQPLRRGAADISLAMTDPRGLAGHRQLTAIAAESNLGSATITKATAVPDNAAGRYQLQLNAAGDQVTVTDLKTNTNVELADNKYSAENGATIAFKTGATTSIPVMTLSVGAQANDSFEVELGTQNSQGGNGNFLAMQQVQHQKTMADGKSSVIDVFEGLATDIGMLKKNADKLTEVNQLDFDSASERVSNLSGVNLDEEAANLMKFQQSYMASSRIMSVAKETFDTLMRAV</sequence>
<dbReference type="PRINTS" id="PR01005">
    <property type="entry name" value="FLGHOOKAP1"/>
</dbReference>
<feature type="domain" description="Flagellar hook-associated protein FlgK helical" evidence="9">
    <location>
        <begin position="117"/>
        <end position="348"/>
    </location>
</feature>